<reference evidence="6 7" key="1">
    <citation type="submission" date="2016-02" db="EMBL/GenBank/DDBJ databases">
        <title>Discovery of a natural microsporidian pathogen with a broad tissue tropism in Caenorhabditis elegans.</title>
        <authorList>
            <person name="Luallen R.J."/>
            <person name="Reinke A.W."/>
            <person name="Tong L."/>
            <person name="Botts M.R."/>
            <person name="Felix M.-A."/>
            <person name="Troemel E.R."/>
        </authorList>
    </citation>
    <scope>NUCLEOTIDE SEQUENCE [LARGE SCALE GENOMIC DNA]</scope>
    <source>
        <strain evidence="6 7">JUm2807</strain>
    </source>
</reference>
<evidence type="ECO:0000313" key="7">
    <source>
        <dbReference type="Proteomes" id="UP000185944"/>
    </source>
</evidence>
<protein>
    <recommendedName>
        <fullName evidence="5">tRNA-binding domain-containing protein</fullName>
    </recommendedName>
</protein>
<organism evidence="6 7">
    <name type="scientific">Nematocida displodere</name>
    <dbReference type="NCBI Taxonomy" id="1805483"/>
    <lineage>
        <taxon>Eukaryota</taxon>
        <taxon>Fungi</taxon>
        <taxon>Fungi incertae sedis</taxon>
        <taxon>Microsporidia</taxon>
        <taxon>Nematocida</taxon>
    </lineage>
</organism>
<dbReference type="InterPro" id="IPR051270">
    <property type="entry name" value="Tyrosine-tRNA_ligase_regulator"/>
</dbReference>
<dbReference type="SUPFAM" id="SSF50249">
    <property type="entry name" value="Nucleic acid-binding proteins"/>
    <property type="match status" value="1"/>
</dbReference>
<sequence length="331" mass="36851">MDPEKKEWLLKLSVEHSYLYVLKKIFSDVNITITDENETILTDPEGKAIKGPGKAMSCLLQSKGVESGVIKRITDVVGLRPQQMIGYSTEEHPENPETPENPSKTPNLDSVIAVAKLRKWVFEGQITNKTAESIIDKLSDVYAKYQHIYCAQTKECSVPREKIKSVCDFYKVMVHSGQIESIIDHPEADTLYIENVDFSHEKRTIVSGLKYKVEKDCLLNRSCLFVLNLKPATIKGTKSFGMILFATPNTPNTPGTVIFTETNGQRLILRDYPISELVPFTIAATDCSKKTTETFFTTVSIASEKLLYDGMATSLGGREVTIPGISSGRLS</sequence>
<dbReference type="GO" id="GO:0000049">
    <property type="term" value="F:tRNA binding"/>
    <property type="evidence" value="ECO:0007669"/>
    <property type="project" value="UniProtKB-UniRule"/>
</dbReference>
<dbReference type="GeneID" id="93647213"/>
<dbReference type="EMBL" id="LTDL01000040">
    <property type="protein sequence ID" value="OAG29730.1"/>
    <property type="molecule type" value="Genomic_DNA"/>
</dbReference>
<comment type="caution">
    <text evidence="6">The sequence shown here is derived from an EMBL/GenBank/DDBJ whole genome shotgun (WGS) entry which is preliminary data.</text>
</comment>
<dbReference type="InterPro" id="IPR012340">
    <property type="entry name" value="NA-bd_OB-fold"/>
</dbReference>
<dbReference type="PANTHER" id="PTHR11586">
    <property type="entry name" value="TRNA-AMINOACYLATION COFACTOR ARC1 FAMILY MEMBER"/>
    <property type="match status" value="1"/>
</dbReference>
<dbReference type="PANTHER" id="PTHR11586:SF33">
    <property type="entry name" value="AMINOACYL TRNA SYNTHASE COMPLEX-INTERACTING MULTIFUNCTIONAL PROTEIN 1"/>
    <property type="match status" value="1"/>
</dbReference>
<dbReference type="Proteomes" id="UP000185944">
    <property type="component" value="Unassembled WGS sequence"/>
</dbReference>
<keyword evidence="7" id="KW-1185">Reference proteome</keyword>
<dbReference type="Gene3D" id="2.40.50.140">
    <property type="entry name" value="Nucleic acid-binding proteins"/>
    <property type="match status" value="1"/>
</dbReference>
<dbReference type="VEuPathDB" id="MicrosporidiaDB:NEDG_00863"/>
<dbReference type="AlphaFoldDB" id="A0A177EE86"/>
<evidence type="ECO:0000313" key="6">
    <source>
        <dbReference type="EMBL" id="OAG29730.1"/>
    </source>
</evidence>
<evidence type="ECO:0000256" key="3">
    <source>
        <dbReference type="PROSITE-ProRule" id="PRU00209"/>
    </source>
</evidence>
<dbReference type="Pfam" id="PF01588">
    <property type="entry name" value="tRNA_bind"/>
    <property type="match status" value="1"/>
</dbReference>
<name>A0A177EE86_9MICR</name>
<dbReference type="STRING" id="1805483.A0A177EE86"/>
<feature type="compositionally biased region" description="Low complexity" evidence="4">
    <location>
        <begin position="98"/>
        <end position="107"/>
    </location>
</feature>
<dbReference type="InterPro" id="IPR002547">
    <property type="entry name" value="tRNA-bd_dom"/>
</dbReference>
<proteinExistence type="predicted"/>
<evidence type="ECO:0000256" key="1">
    <source>
        <dbReference type="ARBA" id="ARBA00022555"/>
    </source>
</evidence>
<evidence type="ECO:0000259" key="5">
    <source>
        <dbReference type="PROSITE" id="PS50886"/>
    </source>
</evidence>
<evidence type="ECO:0000256" key="2">
    <source>
        <dbReference type="ARBA" id="ARBA00022884"/>
    </source>
</evidence>
<evidence type="ECO:0000256" key="4">
    <source>
        <dbReference type="SAM" id="MobiDB-lite"/>
    </source>
</evidence>
<feature type="region of interest" description="Disordered" evidence="4">
    <location>
        <begin position="86"/>
        <end position="107"/>
    </location>
</feature>
<keyword evidence="2 3" id="KW-0694">RNA-binding</keyword>
<accession>A0A177EE86</accession>
<feature type="domain" description="TRNA-binding" evidence="5">
    <location>
        <begin position="168"/>
        <end position="279"/>
    </location>
</feature>
<dbReference type="PROSITE" id="PS50886">
    <property type="entry name" value="TRBD"/>
    <property type="match status" value="1"/>
</dbReference>
<keyword evidence="1 3" id="KW-0820">tRNA-binding</keyword>
<gene>
    <name evidence="6" type="ORF">NEDG_00863</name>
</gene>
<dbReference type="OrthoDB" id="19141at2759"/>
<dbReference type="RefSeq" id="XP_067544378.1">
    <property type="nucleotide sequence ID" value="XM_067688281.1"/>
</dbReference>